<dbReference type="eggNOG" id="COG0457">
    <property type="taxonomic scope" value="Bacteria"/>
</dbReference>
<name>A0A073JUY4_9BACI</name>
<dbReference type="SUPFAM" id="SSF48452">
    <property type="entry name" value="TPR-like"/>
    <property type="match status" value="1"/>
</dbReference>
<dbReference type="Proteomes" id="UP000027822">
    <property type="component" value="Unassembled WGS sequence"/>
</dbReference>
<keyword evidence="2 3" id="KW-0802">TPR repeat</keyword>
<reference evidence="5 6" key="1">
    <citation type="submission" date="2014-06" db="EMBL/GenBank/DDBJ databases">
        <title>Draft genome sequence of Bacillus manliponensis JCM 15802 (MCCC 1A00708).</title>
        <authorList>
            <person name="Lai Q."/>
            <person name="Liu Y."/>
            <person name="Shao Z."/>
        </authorList>
    </citation>
    <scope>NUCLEOTIDE SEQUENCE [LARGE SCALE GENOMIC DNA]</scope>
    <source>
        <strain evidence="5 6">JCM 15802</strain>
    </source>
</reference>
<evidence type="ECO:0000256" key="2">
    <source>
        <dbReference type="ARBA" id="ARBA00022803"/>
    </source>
</evidence>
<gene>
    <name evidence="5" type="ORF">BAMA_08070</name>
</gene>
<organism evidence="5 6">
    <name type="scientific">Bacillus manliponensis</name>
    <dbReference type="NCBI Taxonomy" id="574376"/>
    <lineage>
        <taxon>Bacteria</taxon>
        <taxon>Bacillati</taxon>
        <taxon>Bacillota</taxon>
        <taxon>Bacilli</taxon>
        <taxon>Bacillales</taxon>
        <taxon>Bacillaceae</taxon>
        <taxon>Bacillus</taxon>
        <taxon>Bacillus cereus group</taxon>
    </lineage>
</organism>
<dbReference type="PANTHER" id="PTHR44858:SF1">
    <property type="entry name" value="UDP-N-ACETYLGLUCOSAMINE--PEPTIDE N-ACETYLGLUCOSAMINYLTRANSFERASE SPINDLY-RELATED"/>
    <property type="match status" value="1"/>
</dbReference>
<dbReference type="RefSeq" id="WP_034642139.1">
    <property type="nucleotide sequence ID" value="NZ_CBCSJC010000016.1"/>
</dbReference>
<sequence>MEQTVQDNLITINHWLKLGNVERAKEEAEWMIEEDPEDASGYLCLAYVYYYGLQEVEESIKYLEEALRLDHKEEMILLIALEIFAEQKNMKRVQELTEIGMKNYPENAKFHAYMGQVNIVAKKIVEALACYEKAMELDLENEKYVGSYAVLLYYHFPKRKEERLRAEKRALELNPENVDNLVNFAVLAKGDGNFKKARMLAEAAMKLEPNRKEVKTIYSDTIATKHKFCVFMASVTHLLHRPFLKFCKSLRFLGEKFPKTGLTFVFFVYITGWILPIYFTGWYAGSVYIALVIMYLISGGIKSKILKEVGLGSELDDAYNKRKNRINREIEILNMEIEMKRKENYTATTPKLLEEGLETQLEQFWSSGAVFEKDSMEEENASSQQKLSEKEHEEIKEYSRIKSPGYNGWYIFIVAMLLVSIVYRSIGYYQHTKEVNKNEGPKISEEAKQAIVEHNSEELEKQMKKTDVYIIALTLSSFKKSDLSEDSLRESVEEGYIANIIEKSGQPSLESLKNSRMTKIYEENSKTYVLLNSDDGSRFILEMLSNKINRIYGETWDNSEGEIQIYYELLQKLETNGVKPDVRE</sequence>
<evidence type="ECO:0000256" key="4">
    <source>
        <dbReference type="SAM" id="Phobius"/>
    </source>
</evidence>
<evidence type="ECO:0000313" key="6">
    <source>
        <dbReference type="Proteomes" id="UP000027822"/>
    </source>
</evidence>
<protein>
    <submittedName>
        <fullName evidence="5">Uncharacterized protein</fullName>
    </submittedName>
</protein>
<keyword evidence="4" id="KW-0812">Transmembrane</keyword>
<dbReference type="AlphaFoldDB" id="A0A073JUY4"/>
<accession>A0A073JUY4</accession>
<comment type="caution">
    <text evidence="5">The sequence shown here is derived from an EMBL/GenBank/DDBJ whole genome shotgun (WGS) entry which is preliminary data.</text>
</comment>
<dbReference type="PROSITE" id="PS50005">
    <property type="entry name" value="TPR"/>
    <property type="match status" value="1"/>
</dbReference>
<dbReference type="GO" id="GO:0046813">
    <property type="term" value="P:receptor-mediated virion attachment to host cell"/>
    <property type="evidence" value="ECO:0007669"/>
    <property type="project" value="TreeGrafter"/>
</dbReference>
<dbReference type="Gene3D" id="1.25.40.10">
    <property type="entry name" value="Tetratricopeptide repeat domain"/>
    <property type="match status" value="2"/>
</dbReference>
<keyword evidence="6" id="KW-1185">Reference proteome</keyword>
<dbReference type="GO" id="GO:0009279">
    <property type="term" value="C:cell outer membrane"/>
    <property type="evidence" value="ECO:0007669"/>
    <property type="project" value="TreeGrafter"/>
</dbReference>
<feature type="transmembrane region" description="Helical" evidence="4">
    <location>
        <begin position="281"/>
        <end position="298"/>
    </location>
</feature>
<feature type="transmembrane region" description="Helical" evidence="4">
    <location>
        <begin position="257"/>
        <end position="275"/>
    </location>
</feature>
<dbReference type="InterPro" id="IPR050498">
    <property type="entry name" value="Ycf3"/>
</dbReference>
<evidence type="ECO:0000313" key="5">
    <source>
        <dbReference type="EMBL" id="KEK17976.1"/>
    </source>
</evidence>
<dbReference type="OrthoDB" id="2366281at2"/>
<dbReference type="SMART" id="SM00028">
    <property type="entry name" value="TPR"/>
    <property type="match status" value="3"/>
</dbReference>
<proteinExistence type="predicted"/>
<evidence type="ECO:0000256" key="1">
    <source>
        <dbReference type="ARBA" id="ARBA00022737"/>
    </source>
</evidence>
<evidence type="ECO:0000256" key="3">
    <source>
        <dbReference type="PROSITE-ProRule" id="PRU00339"/>
    </source>
</evidence>
<keyword evidence="4" id="KW-1133">Transmembrane helix</keyword>
<feature type="repeat" description="TPR" evidence="3">
    <location>
        <begin position="108"/>
        <end position="141"/>
    </location>
</feature>
<feature type="transmembrane region" description="Helical" evidence="4">
    <location>
        <begin position="409"/>
        <end position="429"/>
    </location>
</feature>
<dbReference type="PANTHER" id="PTHR44858">
    <property type="entry name" value="TETRATRICOPEPTIDE REPEAT PROTEIN 6"/>
    <property type="match status" value="1"/>
</dbReference>
<keyword evidence="4" id="KW-0472">Membrane</keyword>
<dbReference type="EMBL" id="JOTN01000019">
    <property type="protein sequence ID" value="KEK17976.1"/>
    <property type="molecule type" value="Genomic_DNA"/>
</dbReference>
<keyword evidence="1" id="KW-0677">Repeat</keyword>
<dbReference type="STRING" id="574376.BAMA_08070"/>
<dbReference type="InterPro" id="IPR019734">
    <property type="entry name" value="TPR_rpt"/>
</dbReference>
<dbReference type="InterPro" id="IPR011990">
    <property type="entry name" value="TPR-like_helical_dom_sf"/>
</dbReference>